<dbReference type="PANTHER" id="PTHR42723">
    <property type="entry name" value="CHLOROPHYLL SYNTHASE"/>
    <property type="match status" value="1"/>
</dbReference>
<feature type="transmembrane region" description="Helical" evidence="5">
    <location>
        <begin position="218"/>
        <end position="243"/>
    </location>
</feature>
<evidence type="ECO:0000313" key="7">
    <source>
        <dbReference type="Proteomes" id="UP000177528"/>
    </source>
</evidence>
<comment type="subcellular location">
    <subcellularLocation>
        <location evidence="1">Membrane</location>
        <topology evidence="1">Multi-pass membrane protein</topology>
    </subcellularLocation>
</comment>
<feature type="transmembrane region" description="Helical" evidence="5">
    <location>
        <begin position="291"/>
        <end position="308"/>
    </location>
</feature>
<dbReference type="Proteomes" id="UP000177528">
    <property type="component" value="Unassembled WGS sequence"/>
</dbReference>
<feature type="transmembrane region" description="Helical" evidence="5">
    <location>
        <begin position="456"/>
        <end position="472"/>
    </location>
</feature>
<reference evidence="6 7" key="1">
    <citation type="journal article" date="2016" name="Nat. Commun.">
        <title>Thousands of microbial genomes shed light on interconnected biogeochemical processes in an aquifer system.</title>
        <authorList>
            <person name="Anantharaman K."/>
            <person name="Brown C.T."/>
            <person name="Hug L.A."/>
            <person name="Sharon I."/>
            <person name="Castelle C.J."/>
            <person name="Probst A.J."/>
            <person name="Thomas B.C."/>
            <person name="Singh A."/>
            <person name="Wilkins M.J."/>
            <person name="Karaoz U."/>
            <person name="Brodie E.L."/>
            <person name="Williams K.H."/>
            <person name="Hubbard S.S."/>
            <person name="Banfield J.F."/>
        </authorList>
    </citation>
    <scope>NUCLEOTIDE SEQUENCE [LARGE SCALE GENOMIC DNA]</scope>
</reference>
<dbReference type="SUPFAM" id="SSF56784">
    <property type="entry name" value="HAD-like"/>
    <property type="match status" value="1"/>
</dbReference>
<evidence type="ECO:0008006" key="8">
    <source>
        <dbReference type="Google" id="ProtNLM"/>
    </source>
</evidence>
<name>A0A1G1X0L5_9BACT</name>
<dbReference type="Pfam" id="PF01040">
    <property type="entry name" value="UbiA"/>
    <property type="match status" value="1"/>
</dbReference>
<dbReference type="NCBIfam" id="NF006088">
    <property type="entry name" value="PRK08238.1"/>
    <property type="match status" value="1"/>
</dbReference>
<evidence type="ECO:0000256" key="4">
    <source>
        <dbReference type="ARBA" id="ARBA00023136"/>
    </source>
</evidence>
<dbReference type="InterPro" id="IPR000537">
    <property type="entry name" value="UbiA_prenyltransferase"/>
</dbReference>
<keyword evidence="2 5" id="KW-0812">Transmembrane</keyword>
<dbReference type="GO" id="GO:0016765">
    <property type="term" value="F:transferase activity, transferring alkyl or aryl (other than methyl) groups"/>
    <property type="evidence" value="ECO:0007669"/>
    <property type="project" value="InterPro"/>
</dbReference>
<dbReference type="InterPro" id="IPR050475">
    <property type="entry name" value="Prenyltransferase_related"/>
</dbReference>
<dbReference type="InterPro" id="IPR036412">
    <property type="entry name" value="HAD-like_sf"/>
</dbReference>
<dbReference type="EMBL" id="MHHR01000033">
    <property type="protein sequence ID" value="OGY33100.1"/>
    <property type="molecule type" value="Genomic_DNA"/>
</dbReference>
<proteinExistence type="predicted"/>
<dbReference type="AlphaFoldDB" id="A0A1G1X0L5"/>
<dbReference type="InterPro" id="IPR023214">
    <property type="entry name" value="HAD_sf"/>
</dbReference>
<feature type="transmembrane region" description="Helical" evidence="5">
    <location>
        <begin position="315"/>
        <end position="335"/>
    </location>
</feature>
<dbReference type="PANTHER" id="PTHR42723:SF1">
    <property type="entry name" value="CHLOROPHYLL SYNTHASE, CHLOROPLASTIC"/>
    <property type="match status" value="1"/>
</dbReference>
<accession>A0A1G1X0L5</accession>
<protein>
    <recommendedName>
        <fullName evidence="8">Prenyltransferase</fullName>
    </recommendedName>
</protein>
<keyword evidence="3 5" id="KW-1133">Transmembrane helix</keyword>
<feature type="transmembrane region" description="Helical" evidence="5">
    <location>
        <begin position="264"/>
        <end position="285"/>
    </location>
</feature>
<evidence type="ECO:0000256" key="2">
    <source>
        <dbReference type="ARBA" id="ARBA00022692"/>
    </source>
</evidence>
<sequence>MEQLPLCVDLDGTLVRTNTLFEGALSAIKKKPWIIIKLLTASFKSKTAVKDVIGAHTILDSSTLPYNKEFLAWLRHQHANKRPLLLATASDKRIADAVARNVGIFSEVIANTLASPVSARGKDMVLSKRFGNKEFSYAGNSRADLAVWRCASSAILVDVNEDIAAHVKKAIPVEAEFSSRTPISLRTILKTIRSHQWVKNLLLCTAPIAAHRINNPVVFMQTMVGFISFSCIASSIYIFNDLFDLSSDRAHATKRFRPIAAGKISLFHATLLGIGMALAGIIIAFLFLPNAFLGILLLYIVITSTYSLRLKKIPYVDIAVLAGLYILRIVAGSAATGIPTSKWLFLFAACLFISLGIAKRVTELARLKESHDSAIGRGYTKRDKELLVALGLTSALFACIVLGFYAVSPVVSNLYSHPNSLIWMAPVFGLWIIRMWKHAIAGSLPEDPVLFAIKDYGSYIAIAALAGILFLAL</sequence>
<evidence type="ECO:0000256" key="1">
    <source>
        <dbReference type="ARBA" id="ARBA00004141"/>
    </source>
</evidence>
<evidence type="ECO:0000256" key="3">
    <source>
        <dbReference type="ARBA" id="ARBA00022989"/>
    </source>
</evidence>
<dbReference type="GO" id="GO:0016020">
    <property type="term" value="C:membrane"/>
    <property type="evidence" value="ECO:0007669"/>
    <property type="project" value="UniProtKB-SubCell"/>
</dbReference>
<dbReference type="CDD" id="cd13963">
    <property type="entry name" value="PT_UbiA_2"/>
    <property type="match status" value="1"/>
</dbReference>
<feature type="transmembrane region" description="Helical" evidence="5">
    <location>
        <begin position="386"/>
        <end position="408"/>
    </location>
</feature>
<evidence type="ECO:0000313" key="6">
    <source>
        <dbReference type="EMBL" id="OGY33100.1"/>
    </source>
</evidence>
<keyword evidence="4 5" id="KW-0472">Membrane</keyword>
<dbReference type="Gene3D" id="3.40.50.1000">
    <property type="entry name" value="HAD superfamily/HAD-like"/>
    <property type="match status" value="1"/>
</dbReference>
<dbReference type="Gene3D" id="1.10.357.140">
    <property type="entry name" value="UbiA prenyltransferase"/>
    <property type="match status" value="1"/>
</dbReference>
<dbReference type="InterPro" id="IPR044878">
    <property type="entry name" value="UbiA_sf"/>
</dbReference>
<gene>
    <name evidence="6" type="ORF">A3D99_01425</name>
</gene>
<evidence type="ECO:0000256" key="5">
    <source>
        <dbReference type="SAM" id="Phobius"/>
    </source>
</evidence>
<feature type="transmembrane region" description="Helical" evidence="5">
    <location>
        <begin position="341"/>
        <end position="358"/>
    </location>
</feature>
<comment type="caution">
    <text evidence="6">The sequence shown here is derived from an EMBL/GenBank/DDBJ whole genome shotgun (WGS) entry which is preliminary data.</text>
</comment>
<organism evidence="6 7">
    <name type="scientific">Candidatus Andersenbacteria bacterium RIFCSPHIGHO2_12_FULL_45_11</name>
    <dbReference type="NCBI Taxonomy" id="1797281"/>
    <lineage>
        <taxon>Bacteria</taxon>
        <taxon>Candidatus Anderseniibacteriota</taxon>
    </lineage>
</organism>